<feature type="domain" description="DEK-C" evidence="7">
    <location>
        <begin position="615"/>
        <end position="670"/>
    </location>
</feature>
<dbReference type="SUPFAM" id="SSF109715">
    <property type="entry name" value="DEK C-terminal domain"/>
    <property type="match status" value="1"/>
</dbReference>
<dbReference type="KEGG" id="nau:109210702"/>
<dbReference type="PROSITE" id="PS51998">
    <property type="entry name" value="DEK_C"/>
    <property type="match status" value="1"/>
</dbReference>
<dbReference type="EMBL" id="MJEQ01001648">
    <property type="protein sequence ID" value="OIT29920.1"/>
    <property type="molecule type" value="Genomic_DNA"/>
</dbReference>
<dbReference type="Proteomes" id="UP000187609">
    <property type="component" value="Unassembled WGS sequence"/>
</dbReference>
<feature type="compositionally biased region" description="Basic and acidic residues" evidence="6">
    <location>
        <begin position="576"/>
        <end position="589"/>
    </location>
</feature>
<comment type="caution">
    <text evidence="8">The sequence shown here is derived from an EMBL/GenBank/DDBJ whole genome shotgun (WGS) entry which is preliminary data.</text>
</comment>
<feature type="compositionally biased region" description="Acidic residues" evidence="6">
    <location>
        <begin position="592"/>
        <end position="609"/>
    </location>
</feature>
<evidence type="ECO:0000256" key="1">
    <source>
        <dbReference type="ARBA" id="ARBA00010394"/>
    </source>
</evidence>
<dbReference type="PANTHER" id="PTHR23316">
    <property type="entry name" value="IMPORTIN ALPHA"/>
    <property type="match status" value="1"/>
</dbReference>
<dbReference type="AlphaFoldDB" id="A0A314KKX8"/>
<dbReference type="OrthoDB" id="10546307at2759"/>
<dbReference type="Gramene" id="OIT29920">
    <property type="protein sequence ID" value="OIT29920"/>
    <property type="gene ID" value="A4A49_24804"/>
</dbReference>
<dbReference type="STRING" id="49451.A0A314KKX8"/>
<dbReference type="Pfam" id="PF00514">
    <property type="entry name" value="Arm"/>
    <property type="match status" value="2"/>
</dbReference>
<feature type="coiled-coil region" evidence="5">
    <location>
        <begin position="472"/>
        <end position="499"/>
    </location>
</feature>
<reference evidence="8" key="1">
    <citation type="submission" date="2016-11" db="EMBL/GenBank/DDBJ databases">
        <title>The genome of Nicotiana attenuata.</title>
        <authorList>
            <person name="Xu S."/>
            <person name="Brockmoeller T."/>
            <person name="Gaquerel E."/>
            <person name="Navarro A."/>
            <person name="Kuhl H."/>
            <person name="Gase K."/>
            <person name="Ling Z."/>
            <person name="Zhou W."/>
            <person name="Kreitzer C."/>
            <person name="Stanke M."/>
            <person name="Tang H."/>
            <person name="Lyons E."/>
            <person name="Pandey P."/>
            <person name="Pandey S.P."/>
            <person name="Timmermann B."/>
            <person name="Baldwin I.T."/>
        </authorList>
    </citation>
    <scope>NUCLEOTIDE SEQUENCE [LARGE SCALE GENOMIC DNA]</scope>
    <source>
        <strain evidence="8">UT</strain>
    </source>
</reference>
<evidence type="ECO:0000259" key="7">
    <source>
        <dbReference type="PROSITE" id="PS51998"/>
    </source>
</evidence>
<dbReference type="SMR" id="A0A314KKX8"/>
<keyword evidence="3" id="KW-0677">Repeat</keyword>
<dbReference type="Gene3D" id="1.25.10.10">
    <property type="entry name" value="Leucine-rich Repeat Variant"/>
    <property type="match status" value="1"/>
</dbReference>
<dbReference type="Pfam" id="PF08766">
    <property type="entry name" value="DEK_C"/>
    <property type="match status" value="1"/>
</dbReference>
<dbReference type="InterPro" id="IPR016024">
    <property type="entry name" value="ARM-type_fold"/>
</dbReference>
<comment type="similarity">
    <text evidence="1">Belongs to the importin alpha family.</text>
</comment>
<dbReference type="InterPro" id="IPR000225">
    <property type="entry name" value="Armadillo"/>
</dbReference>
<keyword evidence="4" id="KW-0653">Protein transport</keyword>
<feature type="region of interest" description="Disordered" evidence="6">
    <location>
        <begin position="540"/>
        <end position="618"/>
    </location>
</feature>
<dbReference type="Gene3D" id="1.10.10.60">
    <property type="entry name" value="Homeodomain-like"/>
    <property type="match status" value="1"/>
</dbReference>
<dbReference type="GeneID" id="109210702"/>
<evidence type="ECO:0000256" key="5">
    <source>
        <dbReference type="SAM" id="Coils"/>
    </source>
</evidence>
<evidence type="ECO:0000256" key="4">
    <source>
        <dbReference type="ARBA" id="ARBA00022927"/>
    </source>
</evidence>
<evidence type="ECO:0000256" key="2">
    <source>
        <dbReference type="ARBA" id="ARBA00022448"/>
    </source>
</evidence>
<proteinExistence type="inferred from homology"/>
<keyword evidence="9" id="KW-1185">Reference proteome</keyword>
<evidence type="ECO:0000313" key="8">
    <source>
        <dbReference type="EMBL" id="OIT29920.1"/>
    </source>
</evidence>
<organism evidence="8 9">
    <name type="scientific">Nicotiana attenuata</name>
    <name type="common">Coyote tobacco</name>
    <dbReference type="NCBI Taxonomy" id="49451"/>
    <lineage>
        <taxon>Eukaryota</taxon>
        <taxon>Viridiplantae</taxon>
        <taxon>Streptophyta</taxon>
        <taxon>Embryophyta</taxon>
        <taxon>Tracheophyta</taxon>
        <taxon>Spermatophyta</taxon>
        <taxon>Magnoliopsida</taxon>
        <taxon>eudicotyledons</taxon>
        <taxon>Gunneridae</taxon>
        <taxon>Pentapetalae</taxon>
        <taxon>asterids</taxon>
        <taxon>lamiids</taxon>
        <taxon>Solanales</taxon>
        <taxon>Solanaceae</taxon>
        <taxon>Nicotianoideae</taxon>
        <taxon>Nicotianeae</taxon>
        <taxon>Nicotiana</taxon>
    </lineage>
</organism>
<feature type="compositionally biased region" description="Low complexity" evidence="6">
    <location>
        <begin position="559"/>
        <end position="573"/>
    </location>
</feature>
<sequence>MHLRSGTTTGDVVADVEKVRRPRGQTRLSFPHLLAGLFSKRSNAIRQFQELLLIEWGPVESGISSDLPNVSALIKKARLQKQSEAARLLNQIVPYSLSLSFTRRRDTNDLVVIDHELCQQFEDLCCPNDDFTSLGLVLAGIWSDQTDLQVLATKKFQKMLFDFDSPLRAPFILEYGVIPRFDEFLERKDSPNLQTEAALALLGITSIALVLTDLLIEHGLVEILLKLLDSPSCDVRKEAVKQLGQVAKNTKGRDLVHRHEAVRPLLDKVLRPLLKELDENAKLDKLNENDKLLPILRNATYALLRFCKGEERPYRFERKVTENKYGTHIVTTPAGWWTIKGPHLDKVRAALPELFRLVSLTDEEVLSNACWVLACLTHSTHCKTQVIISDGVCQRLVGLLEHQSPSVVMPALRTLGNIVFRDGIQSQRLADFGALPCLWKLLSKKVEEMEVWRTIASITKWNNRRIKAPIENTNSQSEMEIMEDKKMEVKEKLDKYSEQKLLTFCIELNIPVHHYTARKEDIVPKLMDFLEARHDTTVELLAEKEQSSKGKKRRRESTKNPSSASVSSKGSAKSQKKTETASEKAEKNNVNESEDESEQEKDADEEEPDVSDKLSPSDDELCAAIGEILREEDIPTTNLTAILERLCKRFGTDLTPRKSHIHIMIGYQLIQVGAEDDDNED</sequence>
<gene>
    <name evidence="8" type="primary">IMA_1</name>
    <name evidence="8" type="ORF">A4A49_24804</name>
</gene>
<evidence type="ECO:0000256" key="3">
    <source>
        <dbReference type="ARBA" id="ARBA00022737"/>
    </source>
</evidence>
<accession>A0A314KKX8</accession>
<dbReference type="SUPFAM" id="SSF48371">
    <property type="entry name" value="ARM repeat"/>
    <property type="match status" value="1"/>
</dbReference>
<dbReference type="GO" id="GO:0015031">
    <property type="term" value="P:protein transport"/>
    <property type="evidence" value="ECO:0007669"/>
    <property type="project" value="UniProtKB-KW"/>
</dbReference>
<evidence type="ECO:0000256" key="6">
    <source>
        <dbReference type="SAM" id="MobiDB-lite"/>
    </source>
</evidence>
<dbReference type="SMART" id="SM00185">
    <property type="entry name" value="ARM"/>
    <property type="match status" value="4"/>
</dbReference>
<dbReference type="InterPro" id="IPR011989">
    <property type="entry name" value="ARM-like"/>
</dbReference>
<dbReference type="InterPro" id="IPR014876">
    <property type="entry name" value="DEK_C"/>
</dbReference>
<keyword evidence="2" id="KW-0813">Transport</keyword>
<evidence type="ECO:0000313" key="9">
    <source>
        <dbReference type="Proteomes" id="UP000187609"/>
    </source>
</evidence>
<protein>
    <submittedName>
        <fullName evidence="8">Importin subunit alpha</fullName>
    </submittedName>
</protein>
<name>A0A314KKX8_NICAT</name>
<keyword evidence="5" id="KW-0175">Coiled coil</keyword>